<dbReference type="PROSITE" id="PS50949">
    <property type="entry name" value="HTH_GNTR"/>
    <property type="match status" value="1"/>
</dbReference>
<protein>
    <submittedName>
        <fullName evidence="5">GntR family transcriptional regulator</fullName>
    </submittedName>
</protein>
<keyword evidence="1" id="KW-0805">Transcription regulation</keyword>
<proteinExistence type="predicted"/>
<evidence type="ECO:0000313" key="6">
    <source>
        <dbReference type="Proteomes" id="UP001209803"/>
    </source>
</evidence>
<accession>A0ABY8F184</accession>
<evidence type="ECO:0000256" key="1">
    <source>
        <dbReference type="ARBA" id="ARBA00023015"/>
    </source>
</evidence>
<dbReference type="InterPro" id="IPR011711">
    <property type="entry name" value="GntR_C"/>
</dbReference>
<keyword evidence="2" id="KW-0238">DNA-binding</keyword>
<dbReference type="SMART" id="SM00345">
    <property type="entry name" value="HTH_GNTR"/>
    <property type="match status" value="1"/>
</dbReference>
<dbReference type="RefSeq" id="WP_265681018.1">
    <property type="nucleotide sequence ID" value="NZ_CP120863.1"/>
</dbReference>
<keyword evidence="3" id="KW-0804">Transcription</keyword>
<organism evidence="5 6">
    <name type="scientific">Roseibium porphyridii</name>
    <dbReference type="NCBI Taxonomy" id="2866279"/>
    <lineage>
        <taxon>Bacteria</taxon>
        <taxon>Pseudomonadati</taxon>
        <taxon>Pseudomonadota</taxon>
        <taxon>Alphaproteobacteria</taxon>
        <taxon>Hyphomicrobiales</taxon>
        <taxon>Stappiaceae</taxon>
        <taxon>Roseibium</taxon>
    </lineage>
</organism>
<dbReference type="SUPFAM" id="SSF48008">
    <property type="entry name" value="GntR ligand-binding domain-like"/>
    <property type="match status" value="1"/>
</dbReference>
<reference evidence="5 6" key="1">
    <citation type="submission" date="2023-03" db="EMBL/GenBank/DDBJ databases">
        <title>Roseibium porphyridii sp. nov. and Roseibium rhodosorbium sp. nov. isolated from marine algae, Porphyridium cruentum and Rhodosorus marinus, respectively.</title>
        <authorList>
            <person name="Lee M.W."/>
            <person name="Choi B.J."/>
            <person name="Lee J.K."/>
            <person name="Choi D.G."/>
            <person name="Baek J.H."/>
            <person name="Bayburt H."/>
            <person name="Kim J.M."/>
            <person name="Han D.M."/>
            <person name="Kim K.H."/>
            <person name="Jeon C.O."/>
        </authorList>
    </citation>
    <scope>NUCLEOTIDE SEQUENCE [LARGE SCALE GENOMIC DNA]</scope>
    <source>
        <strain evidence="5 6">KMA01</strain>
    </source>
</reference>
<dbReference type="Pfam" id="PF07729">
    <property type="entry name" value="FCD"/>
    <property type="match status" value="1"/>
</dbReference>
<dbReference type="InterPro" id="IPR036390">
    <property type="entry name" value="WH_DNA-bd_sf"/>
</dbReference>
<evidence type="ECO:0000313" key="5">
    <source>
        <dbReference type="EMBL" id="WFE88519.1"/>
    </source>
</evidence>
<dbReference type="Proteomes" id="UP001209803">
    <property type="component" value="Chromosome"/>
</dbReference>
<dbReference type="CDD" id="cd07377">
    <property type="entry name" value="WHTH_GntR"/>
    <property type="match status" value="1"/>
</dbReference>
<evidence type="ECO:0000256" key="2">
    <source>
        <dbReference type="ARBA" id="ARBA00023125"/>
    </source>
</evidence>
<dbReference type="PANTHER" id="PTHR43537:SF24">
    <property type="entry name" value="GLUCONATE OPERON TRANSCRIPTIONAL REPRESSOR"/>
    <property type="match status" value="1"/>
</dbReference>
<dbReference type="Gene3D" id="1.20.120.530">
    <property type="entry name" value="GntR ligand-binding domain-like"/>
    <property type="match status" value="1"/>
</dbReference>
<name>A0ABY8F184_9HYPH</name>
<keyword evidence="6" id="KW-1185">Reference proteome</keyword>
<dbReference type="PANTHER" id="PTHR43537">
    <property type="entry name" value="TRANSCRIPTIONAL REGULATOR, GNTR FAMILY"/>
    <property type="match status" value="1"/>
</dbReference>
<gene>
    <name evidence="5" type="ORF">K1718_20475</name>
</gene>
<evidence type="ECO:0000256" key="3">
    <source>
        <dbReference type="ARBA" id="ARBA00023163"/>
    </source>
</evidence>
<dbReference type="InterPro" id="IPR008920">
    <property type="entry name" value="TF_FadR/GntR_C"/>
</dbReference>
<dbReference type="SMART" id="SM00895">
    <property type="entry name" value="FCD"/>
    <property type="match status" value="1"/>
</dbReference>
<dbReference type="Gene3D" id="1.10.10.10">
    <property type="entry name" value="Winged helix-like DNA-binding domain superfamily/Winged helix DNA-binding domain"/>
    <property type="match status" value="1"/>
</dbReference>
<dbReference type="EMBL" id="CP120863">
    <property type="protein sequence ID" value="WFE88519.1"/>
    <property type="molecule type" value="Genomic_DNA"/>
</dbReference>
<dbReference type="SUPFAM" id="SSF46785">
    <property type="entry name" value="Winged helix' DNA-binding domain"/>
    <property type="match status" value="1"/>
</dbReference>
<feature type="domain" description="HTH gntR-type" evidence="4">
    <location>
        <begin position="22"/>
        <end position="89"/>
    </location>
</feature>
<evidence type="ECO:0000259" key="4">
    <source>
        <dbReference type="PROSITE" id="PS50949"/>
    </source>
</evidence>
<dbReference type="Pfam" id="PF00392">
    <property type="entry name" value="GntR"/>
    <property type="match status" value="1"/>
</dbReference>
<dbReference type="InterPro" id="IPR000524">
    <property type="entry name" value="Tscrpt_reg_HTH_GntR"/>
</dbReference>
<sequence length="255" mass="28922">MDEIVIAENVPQARAKANKKRARKSDAVYQDLKRKILTGTLTADSPITEQSLAKDYACSQSTIREALMLLQEYGLVVRRGYQGTFVTDPTPLEAKLMLKLRFDIESTGILEAAKLVTPRQIEELRELDQDFEEYRAVRDVFGCAEVDRYLHLKLFRIAQMPVLEPVLVRTTMMLQRVMLPTPRSEKAWSRPNVTPHKDIFDALQKRNVQGALNSLQAHILSSAVLLAPHFYGSDLGRLKNEYDHEPVQALGLTGF</sequence>
<dbReference type="InterPro" id="IPR036388">
    <property type="entry name" value="WH-like_DNA-bd_sf"/>
</dbReference>